<evidence type="ECO:0000256" key="8">
    <source>
        <dbReference type="SAM" id="MobiDB-lite"/>
    </source>
</evidence>
<dbReference type="FunFam" id="3.40.50.300:FF:000663">
    <property type="entry name" value="von Willebrand factor A domain containing 8"/>
    <property type="match status" value="1"/>
</dbReference>
<dbReference type="InterPro" id="IPR002035">
    <property type="entry name" value="VWF_A"/>
</dbReference>
<dbReference type="SUPFAM" id="SSF53300">
    <property type="entry name" value="vWA-like"/>
    <property type="match status" value="1"/>
</dbReference>
<keyword evidence="4" id="KW-0809">Transit peptide</keyword>
<evidence type="ECO:0000256" key="6">
    <source>
        <dbReference type="ARBA" id="ARBA00055988"/>
    </source>
</evidence>
<reference evidence="11" key="1">
    <citation type="submission" date="2025-08" db="UniProtKB">
        <authorList>
            <consortium name="RefSeq"/>
        </authorList>
    </citation>
    <scope>IDENTIFICATION</scope>
    <source>
        <strain evidence="11">15085-1641.00</strain>
        <tissue evidence="11">Whole body</tissue>
    </source>
</reference>
<evidence type="ECO:0000313" key="10">
    <source>
        <dbReference type="Proteomes" id="UP000504633"/>
    </source>
</evidence>
<dbReference type="InterPro" id="IPR036465">
    <property type="entry name" value="vWFA_dom_sf"/>
</dbReference>
<dbReference type="KEGG" id="dhe:111594512"/>
<dbReference type="CTD" id="53434"/>
<evidence type="ECO:0000313" key="11">
    <source>
        <dbReference type="RefSeq" id="XP_023163600.1"/>
    </source>
</evidence>
<evidence type="ECO:0000256" key="3">
    <source>
        <dbReference type="ARBA" id="ARBA00022840"/>
    </source>
</evidence>
<dbReference type="RefSeq" id="XP_023163600.1">
    <property type="nucleotide sequence ID" value="XM_023307832.1"/>
</dbReference>
<dbReference type="Gene3D" id="3.40.50.410">
    <property type="entry name" value="von Willebrand factor, type A domain"/>
    <property type="match status" value="1"/>
</dbReference>
<dbReference type="Gene3D" id="3.40.50.300">
    <property type="entry name" value="P-loop containing nucleotide triphosphate hydrolases"/>
    <property type="match status" value="3"/>
</dbReference>
<dbReference type="Pfam" id="PF07728">
    <property type="entry name" value="AAA_5"/>
    <property type="match status" value="3"/>
</dbReference>
<dbReference type="InterPro" id="IPR027417">
    <property type="entry name" value="P-loop_NTPase"/>
</dbReference>
<keyword evidence="3" id="KW-0067">ATP-binding</keyword>
<dbReference type="PANTHER" id="PTHR21610">
    <property type="entry name" value="VON WILLEBRAND FACTOR A DOMAIN-CONTAINING PROTEIN 8"/>
    <property type="match status" value="1"/>
</dbReference>
<dbReference type="FunFam" id="3.40.50.300:FF:000587">
    <property type="entry name" value="von Willebrand factor A domain containing 8"/>
    <property type="match status" value="1"/>
</dbReference>
<dbReference type="SUPFAM" id="SSF52540">
    <property type="entry name" value="P-loop containing nucleoside triphosphate hydrolases"/>
    <property type="match status" value="3"/>
</dbReference>
<gene>
    <name evidence="11" type="primary">LOC111594512</name>
</gene>
<evidence type="ECO:0000259" key="9">
    <source>
        <dbReference type="PROSITE" id="PS50234"/>
    </source>
</evidence>
<feature type="region of interest" description="Disordered" evidence="8">
    <location>
        <begin position="1043"/>
        <end position="1070"/>
    </location>
</feature>
<organism evidence="10 11">
    <name type="scientific">Drosophila hydei</name>
    <name type="common">Fruit fly</name>
    <dbReference type="NCBI Taxonomy" id="7224"/>
    <lineage>
        <taxon>Eukaryota</taxon>
        <taxon>Metazoa</taxon>
        <taxon>Ecdysozoa</taxon>
        <taxon>Arthropoda</taxon>
        <taxon>Hexapoda</taxon>
        <taxon>Insecta</taxon>
        <taxon>Pterygota</taxon>
        <taxon>Neoptera</taxon>
        <taxon>Endopterygota</taxon>
        <taxon>Diptera</taxon>
        <taxon>Brachycera</taxon>
        <taxon>Muscomorpha</taxon>
        <taxon>Ephydroidea</taxon>
        <taxon>Drosophilidae</taxon>
        <taxon>Drosophila</taxon>
    </lineage>
</organism>
<keyword evidence="10" id="KW-1185">Reference proteome</keyword>
<comment type="subcellular location">
    <subcellularLocation>
        <location evidence="1">Mitochondrion</location>
    </subcellularLocation>
</comment>
<accession>A0A6J1LBZ9</accession>
<evidence type="ECO:0000256" key="5">
    <source>
        <dbReference type="ARBA" id="ARBA00023128"/>
    </source>
</evidence>
<evidence type="ECO:0000256" key="2">
    <source>
        <dbReference type="ARBA" id="ARBA00022741"/>
    </source>
</evidence>
<dbReference type="OrthoDB" id="5186at2759"/>
<comment type="function">
    <text evidence="6">Exhibits ATPase activity in vitro.</text>
</comment>
<dbReference type="GO" id="GO:0005524">
    <property type="term" value="F:ATP binding"/>
    <property type="evidence" value="ECO:0007669"/>
    <property type="project" value="UniProtKB-KW"/>
</dbReference>
<evidence type="ECO:0000256" key="7">
    <source>
        <dbReference type="ARBA" id="ARBA00070377"/>
    </source>
</evidence>
<dbReference type="GeneID" id="111594512"/>
<dbReference type="InterPro" id="IPR011704">
    <property type="entry name" value="ATPase_dyneun-rel_AAA"/>
</dbReference>
<sequence>MKALPSLIAMLLHRFFRERCLLRHRLKQKIAGTRGYGMAINMSKATDNREIIIGDVHARLTKPKERHLIPHKYVTYGQDGRIKLDQTALHHLRWMLQKDSLKQDMFLLGVPGPQRRQLVMQFLEIMEREFEYVALSRDTTESDIKQRREIHGKSAEYHDQAAVRAALHGRVLVLDGIEHAERNVLPVLNNLLENREMHLETGQFLIAPNRYDNLLKTHSQQQLKSWGLLRVSEHFRIVAIGLPTHKYKGTPLDPPLRSRFQSRNILPYTFEQLYEDLQELLTTVSSSALKQLLTCALILQTASDELQLPDFPLHNLRQGVQMMERNPLLTVHDVLISLYPYKSILLPEQQKQVDEMFTNMSLNHSGKQSVQRISSCTKDLVVNVHLDEIHITMPCRSPTQLTAEFVDLPHQRQVLAALLQAYAVGDVCLLGNKGVGKETLITELLRLVNQIPEPMMLYEDLTSRDLIQQRVTNEEGDTIWRDSPLIRAAKTGSVAILSGLQNLHRSTVPVLQRLIHDREIQLCDGTTLLRQDRYQALLQGGFNKSQLTERGVLPIPDSFRIIALGEPLKSGTGKPNWLTPQLISMFIYQELRPLQQSEEQELLIQLCDNLHPEMLKLLTLAQLLRNSKDSLLHGLADTLSTRRLVKVARRLKAYPSSNLNNVHEILQHTFLIKFMPSLTRTVLEKTMMEAGIEKRANTTLSNDENRRLINVVNNKLRIGETEMDLGEISPVQQSKVPSTLFYDMPQHVMMLERLLQDFLIGEHLLLVGNQGVGKNKLIDRLLELMRRPREYLQLHRDTTVHSLTVQSTLHNGKVVYQDSALVKAVKLGHVLVIDEADKAPVNVSCILRTLVGNGKMVLSDGRMIVPFGVDANEPNLIETHKDFRVIVLANRPGFPFLGNDFFAAVGDVFSCHAIENPTPESEIYLLQRYGPTVPIKTLTMLVNAFGELRSMADEGLLNYPYSMREVVSIVKHLERFPDENMSELVGNVFDFDRYQPATLQQVTNVLAKHGLPIDAYARNEMQTLRKQQQLKLTIERHSGLSVSRPKFGKLDPKNEPHVGGNTWAGGSGGRDTAGLGGKGGPFRFDKSHTVYQLTDEEKADIPEEIKQAARAMNRKLYEQKLQEIKMSAHDHRLYAQFSEANQKQVLQLKNMLETLQSKSKERQWQKYQTYGDVDDTRLIEGITGEKNIYRRRTEANPWTNNSNEKPNRLKLVVDVSGSMYRFNGYDGRLDRQLEAVVMIMEAFEGYEKKIVYDIVGHSGEGWELPFVNVGNWPKNDRERFDIIRMMHAHSQFCWPGDTTVKAAREACSTLGEEVDYDNSIVVVLSDANLARYGISSKDLAEALNRSEPKVKGYVIFIGSLAEEAERIKTEMPVGQSYVCMDLTKLPQILNQMITTSLL</sequence>
<dbReference type="GO" id="GO:0016887">
    <property type="term" value="F:ATP hydrolysis activity"/>
    <property type="evidence" value="ECO:0007669"/>
    <property type="project" value="InterPro"/>
</dbReference>
<feature type="domain" description="VWFA" evidence="9">
    <location>
        <begin position="1208"/>
        <end position="1392"/>
    </location>
</feature>
<evidence type="ECO:0000256" key="4">
    <source>
        <dbReference type="ARBA" id="ARBA00022946"/>
    </source>
</evidence>
<dbReference type="GO" id="GO:0005739">
    <property type="term" value="C:mitochondrion"/>
    <property type="evidence" value="ECO:0007669"/>
    <property type="project" value="UniProtKB-SubCell"/>
</dbReference>
<dbReference type="Proteomes" id="UP000504633">
    <property type="component" value="Unplaced"/>
</dbReference>
<proteinExistence type="predicted"/>
<name>A0A6J1LBZ9_DROHY</name>
<dbReference type="InterPro" id="IPR039891">
    <property type="entry name" value="VWA8"/>
</dbReference>
<dbReference type="PROSITE" id="PS50234">
    <property type="entry name" value="VWFA"/>
    <property type="match status" value="1"/>
</dbReference>
<keyword evidence="2" id="KW-0547">Nucleotide-binding</keyword>
<protein>
    <recommendedName>
        <fullName evidence="7">von Willebrand factor A domain-containing protein 8</fullName>
    </recommendedName>
</protein>
<dbReference type="GO" id="GO:0032991">
    <property type="term" value="C:protein-containing complex"/>
    <property type="evidence" value="ECO:0007669"/>
    <property type="project" value="UniProtKB-ARBA"/>
</dbReference>
<keyword evidence="5" id="KW-0496">Mitochondrion</keyword>
<evidence type="ECO:0000256" key="1">
    <source>
        <dbReference type="ARBA" id="ARBA00004173"/>
    </source>
</evidence>
<dbReference type="PANTHER" id="PTHR21610:SF9">
    <property type="entry name" value="VON WILLEBRAND FACTOR A DOMAIN-CONTAINING PROTEIN 8"/>
    <property type="match status" value="1"/>
</dbReference>